<name>A0ABR2F876_9ROSI</name>
<reference evidence="1 2" key="1">
    <citation type="journal article" date="2024" name="G3 (Bethesda)">
        <title>Genome assembly of Hibiscus sabdariffa L. provides insights into metabolisms of medicinal natural products.</title>
        <authorList>
            <person name="Kim T."/>
        </authorList>
    </citation>
    <scope>NUCLEOTIDE SEQUENCE [LARGE SCALE GENOMIC DNA]</scope>
    <source>
        <strain evidence="1">TK-2024</strain>
        <tissue evidence="1">Old leaves</tissue>
    </source>
</reference>
<organism evidence="1 2">
    <name type="scientific">Hibiscus sabdariffa</name>
    <name type="common">roselle</name>
    <dbReference type="NCBI Taxonomy" id="183260"/>
    <lineage>
        <taxon>Eukaryota</taxon>
        <taxon>Viridiplantae</taxon>
        <taxon>Streptophyta</taxon>
        <taxon>Embryophyta</taxon>
        <taxon>Tracheophyta</taxon>
        <taxon>Spermatophyta</taxon>
        <taxon>Magnoliopsida</taxon>
        <taxon>eudicotyledons</taxon>
        <taxon>Gunneridae</taxon>
        <taxon>Pentapetalae</taxon>
        <taxon>rosids</taxon>
        <taxon>malvids</taxon>
        <taxon>Malvales</taxon>
        <taxon>Malvaceae</taxon>
        <taxon>Malvoideae</taxon>
        <taxon>Hibiscus</taxon>
    </lineage>
</organism>
<comment type="caution">
    <text evidence="1">The sequence shown here is derived from an EMBL/GenBank/DDBJ whole genome shotgun (WGS) entry which is preliminary data.</text>
</comment>
<gene>
    <name evidence="1" type="ORF">V6N12_062169</name>
</gene>
<dbReference type="EMBL" id="JBBPBM010000007">
    <property type="protein sequence ID" value="KAK8574479.1"/>
    <property type="molecule type" value="Genomic_DNA"/>
</dbReference>
<dbReference type="Proteomes" id="UP001472677">
    <property type="component" value="Unassembled WGS sequence"/>
</dbReference>
<sequence length="108" mass="12353">MTAVKGVPVLNSEYRYSRQGYRYGQPVSVQALETGIHQHVFAKHQYRYAQGCTGTLWRVPVLRSCIGTDSRSWNPLTCIGQASVSVRTRAYRYAMARTCTQVAYRYRP</sequence>
<protein>
    <submittedName>
        <fullName evidence="1">Uncharacterized protein</fullName>
    </submittedName>
</protein>
<keyword evidence="2" id="KW-1185">Reference proteome</keyword>
<proteinExistence type="predicted"/>
<evidence type="ECO:0000313" key="1">
    <source>
        <dbReference type="EMBL" id="KAK8574479.1"/>
    </source>
</evidence>
<accession>A0ABR2F876</accession>
<evidence type="ECO:0000313" key="2">
    <source>
        <dbReference type="Proteomes" id="UP001472677"/>
    </source>
</evidence>